<feature type="transmembrane region" description="Helical" evidence="9">
    <location>
        <begin position="252"/>
        <end position="271"/>
    </location>
</feature>
<feature type="transmembrane region" description="Helical" evidence="9">
    <location>
        <begin position="112"/>
        <end position="133"/>
    </location>
</feature>
<keyword evidence="3 9" id="KW-1133">Transmembrane helix</keyword>
<dbReference type="InterPro" id="IPR017452">
    <property type="entry name" value="GPCR_Rhodpsn_7TM"/>
</dbReference>
<sequence length="394" mass="44620">MEHVSENPVLHKCPQNMSTTENAVYFFRAYITPMLLLIGIPSNLFVFIIFVRLQKRQSCRFNIYVMYIAITHIFQCIGESLLDHFIGRGLWFASGCTINFKLDIQSIFACKFVSYLPAATGLLAAATLVSFTVDRTITIFRPIQARGDIHLKYARFGLLSCFLFAFISFIPAAVYYRLERSYDGQLRCALVDPTSAGPRYVILMSVICSYTAPTISILVLNILICYKLKHLIRNGGLKSSTSYKQKLERRRILGHLGVSSVFLCLSLPLVICMALRQYSDAKRYDETAKEYHKEIVQLTKFFSSFTTIQYSTDIIVYFAFLPNARAEAVNLICGRNCLHRSSLVHRNYSKHVKENTHQRPKKISATHSSMQGCGGKNVTTSSRVSIPSISEDVT</sequence>
<keyword evidence="6" id="KW-0675">Receptor</keyword>
<protein>
    <submittedName>
        <fullName evidence="11">G_PROTEIN_RECEP_F1_2 domain-containing protein</fullName>
    </submittedName>
</protein>
<dbReference type="PANTHER" id="PTHR24243">
    <property type="entry name" value="G-PROTEIN COUPLED RECEPTOR"/>
    <property type="match status" value="1"/>
</dbReference>
<comment type="subcellular location">
    <subcellularLocation>
        <location evidence="1">Membrane</location>
        <topology evidence="1">Multi-pass membrane protein</topology>
    </subcellularLocation>
</comment>
<dbReference type="GO" id="GO:0005886">
    <property type="term" value="C:plasma membrane"/>
    <property type="evidence" value="ECO:0007669"/>
    <property type="project" value="TreeGrafter"/>
</dbReference>
<evidence type="ECO:0000256" key="4">
    <source>
        <dbReference type="ARBA" id="ARBA00023040"/>
    </source>
</evidence>
<name>A0A5K3FLQ9_MESCO</name>
<dbReference type="Pfam" id="PF00001">
    <property type="entry name" value="7tm_1"/>
    <property type="match status" value="1"/>
</dbReference>
<keyword evidence="2 9" id="KW-0812">Transmembrane</keyword>
<dbReference type="PANTHER" id="PTHR24243:SF208">
    <property type="entry name" value="PYROKININ-1 RECEPTOR"/>
    <property type="match status" value="1"/>
</dbReference>
<evidence type="ECO:0000256" key="8">
    <source>
        <dbReference type="SAM" id="MobiDB-lite"/>
    </source>
</evidence>
<evidence type="ECO:0000256" key="9">
    <source>
        <dbReference type="SAM" id="Phobius"/>
    </source>
</evidence>
<feature type="transmembrane region" description="Helical" evidence="9">
    <location>
        <begin position="30"/>
        <end position="51"/>
    </location>
</feature>
<evidence type="ECO:0000313" key="11">
    <source>
        <dbReference type="WBParaSite" id="MCU_008826-RA"/>
    </source>
</evidence>
<dbReference type="GO" id="GO:0004930">
    <property type="term" value="F:G protein-coupled receptor activity"/>
    <property type="evidence" value="ECO:0007669"/>
    <property type="project" value="UniProtKB-KW"/>
</dbReference>
<dbReference type="PROSITE" id="PS50262">
    <property type="entry name" value="G_PROTEIN_RECEP_F1_2"/>
    <property type="match status" value="1"/>
</dbReference>
<reference evidence="11" key="1">
    <citation type="submission" date="2019-11" db="UniProtKB">
        <authorList>
            <consortium name="WormBaseParasite"/>
        </authorList>
    </citation>
    <scope>IDENTIFICATION</scope>
</reference>
<keyword evidence="4" id="KW-0297">G-protein coupled receptor</keyword>
<dbReference type="SUPFAM" id="SSF81321">
    <property type="entry name" value="Family A G protein-coupled receptor-like"/>
    <property type="match status" value="1"/>
</dbReference>
<keyword evidence="5 9" id="KW-0472">Membrane</keyword>
<accession>A0A5K3FLQ9</accession>
<dbReference type="Gene3D" id="1.20.1070.10">
    <property type="entry name" value="Rhodopsin 7-helix transmembrane proteins"/>
    <property type="match status" value="1"/>
</dbReference>
<evidence type="ECO:0000256" key="7">
    <source>
        <dbReference type="ARBA" id="ARBA00023224"/>
    </source>
</evidence>
<evidence type="ECO:0000259" key="10">
    <source>
        <dbReference type="PROSITE" id="PS50262"/>
    </source>
</evidence>
<feature type="transmembrane region" description="Helical" evidence="9">
    <location>
        <begin position="153"/>
        <end position="176"/>
    </location>
</feature>
<feature type="region of interest" description="Disordered" evidence="8">
    <location>
        <begin position="351"/>
        <end position="381"/>
    </location>
</feature>
<organism evidence="11">
    <name type="scientific">Mesocestoides corti</name>
    <name type="common">Flatworm</name>
    <dbReference type="NCBI Taxonomy" id="53468"/>
    <lineage>
        <taxon>Eukaryota</taxon>
        <taxon>Metazoa</taxon>
        <taxon>Spiralia</taxon>
        <taxon>Lophotrochozoa</taxon>
        <taxon>Platyhelminthes</taxon>
        <taxon>Cestoda</taxon>
        <taxon>Eucestoda</taxon>
        <taxon>Cyclophyllidea</taxon>
        <taxon>Mesocestoididae</taxon>
        <taxon>Mesocestoides</taxon>
    </lineage>
</organism>
<feature type="transmembrane region" description="Helical" evidence="9">
    <location>
        <begin position="200"/>
        <end position="224"/>
    </location>
</feature>
<dbReference type="WBParaSite" id="MCU_008826-RA">
    <property type="protein sequence ID" value="MCU_008826-RA"/>
    <property type="gene ID" value="MCU_008826"/>
</dbReference>
<evidence type="ECO:0000256" key="5">
    <source>
        <dbReference type="ARBA" id="ARBA00023136"/>
    </source>
</evidence>
<feature type="transmembrane region" description="Helical" evidence="9">
    <location>
        <begin position="63"/>
        <end position="82"/>
    </location>
</feature>
<feature type="domain" description="G-protein coupled receptors family 1 profile" evidence="10">
    <location>
        <begin position="42"/>
        <end position="317"/>
    </location>
</feature>
<dbReference type="CDD" id="cd00637">
    <property type="entry name" value="7tm_classA_rhodopsin-like"/>
    <property type="match status" value="1"/>
</dbReference>
<evidence type="ECO:0000256" key="3">
    <source>
        <dbReference type="ARBA" id="ARBA00022989"/>
    </source>
</evidence>
<evidence type="ECO:0000256" key="2">
    <source>
        <dbReference type="ARBA" id="ARBA00022692"/>
    </source>
</evidence>
<proteinExistence type="predicted"/>
<dbReference type="InterPro" id="IPR000276">
    <property type="entry name" value="GPCR_Rhodpsn"/>
</dbReference>
<evidence type="ECO:0000256" key="1">
    <source>
        <dbReference type="ARBA" id="ARBA00004141"/>
    </source>
</evidence>
<dbReference type="AlphaFoldDB" id="A0A5K3FLQ9"/>
<keyword evidence="7" id="KW-0807">Transducer</keyword>
<feature type="compositionally biased region" description="Polar residues" evidence="8">
    <location>
        <begin position="365"/>
        <end position="381"/>
    </location>
</feature>
<evidence type="ECO:0000256" key="6">
    <source>
        <dbReference type="ARBA" id="ARBA00023170"/>
    </source>
</evidence>